<reference evidence="2" key="1">
    <citation type="journal article" date="2020" name="Nature">
        <title>Giant virus diversity and host interactions through global metagenomics.</title>
        <authorList>
            <person name="Schulz F."/>
            <person name="Roux S."/>
            <person name="Paez-Espino D."/>
            <person name="Jungbluth S."/>
            <person name="Walsh D.A."/>
            <person name="Denef V.J."/>
            <person name="McMahon K.D."/>
            <person name="Konstantinidis K.T."/>
            <person name="Eloe-Fadrosh E.A."/>
            <person name="Kyrpides N.C."/>
            <person name="Woyke T."/>
        </authorList>
    </citation>
    <scope>NUCLEOTIDE SEQUENCE</scope>
    <source>
        <strain evidence="2">GVMAG-M-3300023184-50</strain>
    </source>
</reference>
<organism evidence="2">
    <name type="scientific">viral metagenome</name>
    <dbReference type="NCBI Taxonomy" id="1070528"/>
    <lineage>
        <taxon>unclassified sequences</taxon>
        <taxon>metagenomes</taxon>
        <taxon>organismal metagenomes</taxon>
    </lineage>
</organism>
<sequence length="68" mass="7246">MYEKQLKAAAFAGLLFYVMSNPITYTIVDSVVTTILPLKVASNGKPTGAGLVLHSVVFAAVTFVLMLL</sequence>
<feature type="transmembrane region" description="Helical" evidence="1">
    <location>
        <begin position="48"/>
        <end position="67"/>
    </location>
</feature>
<keyword evidence="1" id="KW-0812">Transmembrane</keyword>
<protein>
    <submittedName>
        <fullName evidence="2">Uncharacterized protein</fullName>
    </submittedName>
</protein>
<name>A0A6C0I5N0_9ZZZZ</name>
<feature type="transmembrane region" description="Helical" evidence="1">
    <location>
        <begin position="9"/>
        <end position="28"/>
    </location>
</feature>
<evidence type="ECO:0000256" key="1">
    <source>
        <dbReference type="SAM" id="Phobius"/>
    </source>
</evidence>
<accession>A0A6C0I5N0</accession>
<proteinExistence type="predicted"/>
<keyword evidence="1" id="KW-0472">Membrane</keyword>
<dbReference type="AlphaFoldDB" id="A0A6C0I5N0"/>
<evidence type="ECO:0000313" key="2">
    <source>
        <dbReference type="EMBL" id="QHT88311.1"/>
    </source>
</evidence>
<dbReference type="EMBL" id="MN740114">
    <property type="protein sequence ID" value="QHT88311.1"/>
    <property type="molecule type" value="Genomic_DNA"/>
</dbReference>
<keyword evidence="1" id="KW-1133">Transmembrane helix</keyword>